<dbReference type="RefSeq" id="XP_035348729.1">
    <property type="nucleotide sequence ID" value="XM_035492836.1"/>
</dbReference>
<gene>
    <name evidence="2" type="ORF">TRUGW13939_09716</name>
</gene>
<sequence>MTSQLSMAKSSRRGRESSPTPPNPPAKKMKTSGGLPVPVLCGTDLTIEKFDGLEKSARENHFQYMKETIRQYENLSKSLPRIDRKIFEEGDDRLSQEEQEQAAKQTEYLNDIWELRLEEEVEEFNNISELRRDTPHRVTRWDDDNLYWIPKKSLFTHCTRRYAKQYGFNTQGLHPHISSQLLMYRLALFLRKLPIKESDGYKSCWEIHIFHSGKQSFLRFWDSKGSARVAFDGLQESENDALELLNVLTKWDFPHTYDGVIAGRMA</sequence>
<dbReference type="EMBL" id="CP055902">
    <property type="protein sequence ID" value="QKX62555.1"/>
    <property type="molecule type" value="Genomic_DNA"/>
</dbReference>
<keyword evidence="3" id="KW-1185">Reference proteome</keyword>
<reference evidence="3" key="1">
    <citation type="submission" date="2020-06" db="EMBL/GenBank/DDBJ databases">
        <title>A chromosome-scale genome assembly of Talaromyces rugulosus W13939.</title>
        <authorList>
            <person name="Wang B."/>
            <person name="Guo L."/>
            <person name="Ye K."/>
            <person name="Wang L."/>
        </authorList>
    </citation>
    <scope>NUCLEOTIDE SEQUENCE [LARGE SCALE GENOMIC DNA]</scope>
    <source>
        <strain evidence="3">W13939</strain>
    </source>
</reference>
<dbReference type="KEGG" id="trg:TRUGW13939_09716"/>
<evidence type="ECO:0000313" key="2">
    <source>
        <dbReference type="EMBL" id="QKX62555.1"/>
    </source>
</evidence>
<dbReference type="OrthoDB" id="4368044at2759"/>
<dbReference type="AlphaFoldDB" id="A0A7H8RAT3"/>
<evidence type="ECO:0000256" key="1">
    <source>
        <dbReference type="SAM" id="MobiDB-lite"/>
    </source>
</evidence>
<name>A0A7H8RAT3_TALRU</name>
<organism evidence="2 3">
    <name type="scientific">Talaromyces rugulosus</name>
    <name type="common">Penicillium rugulosum</name>
    <dbReference type="NCBI Taxonomy" id="121627"/>
    <lineage>
        <taxon>Eukaryota</taxon>
        <taxon>Fungi</taxon>
        <taxon>Dikarya</taxon>
        <taxon>Ascomycota</taxon>
        <taxon>Pezizomycotina</taxon>
        <taxon>Eurotiomycetes</taxon>
        <taxon>Eurotiomycetidae</taxon>
        <taxon>Eurotiales</taxon>
        <taxon>Trichocomaceae</taxon>
        <taxon>Talaromyces</taxon>
        <taxon>Talaromyces sect. Islandici</taxon>
    </lineage>
</organism>
<accession>A0A7H8RAT3</accession>
<evidence type="ECO:0000313" key="3">
    <source>
        <dbReference type="Proteomes" id="UP000509510"/>
    </source>
</evidence>
<feature type="region of interest" description="Disordered" evidence="1">
    <location>
        <begin position="1"/>
        <end position="35"/>
    </location>
</feature>
<protein>
    <submittedName>
        <fullName evidence="2">Uncharacterized protein</fullName>
    </submittedName>
</protein>
<dbReference type="GeneID" id="55997199"/>
<dbReference type="Proteomes" id="UP000509510">
    <property type="component" value="Chromosome V"/>
</dbReference>
<proteinExistence type="predicted"/>